<dbReference type="Gene3D" id="3.40.50.2300">
    <property type="match status" value="2"/>
</dbReference>
<dbReference type="InterPro" id="IPR003594">
    <property type="entry name" value="HATPase_dom"/>
</dbReference>
<dbReference type="InterPro" id="IPR005467">
    <property type="entry name" value="His_kinase_dom"/>
</dbReference>
<comment type="catalytic activity">
    <reaction evidence="1">
        <text>ATP + protein L-histidine = ADP + protein N-phospho-L-histidine.</text>
        <dbReference type="EC" id="2.7.13.3"/>
    </reaction>
</comment>
<reference evidence="8 9" key="1">
    <citation type="submission" date="2020-08" db="EMBL/GenBank/DDBJ databases">
        <title>Sphingobacterium sp. DN04309 isolated from aquaculture water.</title>
        <authorList>
            <person name="Zhang M."/>
        </authorList>
    </citation>
    <scope>NUCLEOTIDE SEQUENCE [LARGE SCALE GENOMIC DNA]</scope>
    <source>
        <strain evidence="8 9">DN04309</strain>
    </source>
</reference>
<keyword evidence="3 5" id="KW-0597">Phosphoprotein</keyword>
<dbReference type="PRINTS" id="PR00344">
    <property type="entry name" value="BCTRLSENSOR"/>
</dbReference>
<dbReference type="InterPro" id="IPR003661">
    <property type="entry name" value="HisK_dim/P_dom"/>
</dbReference>
<dbReference type="EC" id="2.7.13.3" evidence="2"/>
<dbReference type="CDD" id="cd00082">
    <property type="entry name" value="HisKA"/>
    <property type="match status" value="1"/>
</dbReference>
<dbReference type="Gene3D" id="3.30.565.10">
    <property type="entry name" value="Histidine kinase-like ATPase, C-terminal domain"/>
    <property type="match status" value="1"/>
</dbReference>
<dbReference type="InterPro" id="IPR011006">
    <property type="entry name" value="CheY-like_superfamily"/>
</dbReference>
<sequence>MHSQARIVSFVRIEDNITARIEYSTSKELLNNLFDVQLILDFLEHEDIVLNVDFLNQKEQSEVVVFLPLQEKGLRGGFLLTVEQSLSLDISYKSFLNSLHQGLKDTCFTIQKHLVIEEFSTRFNTILETIPQGIVFVDDGGKNGWVNRKASEILEIPKGKNSPIAIAQAMQKLKSTAVNKEEINQGGLRLFSSSGQKIDDWKWIFGDPVSLVLNVTCVPAVSQNVKGRMWVFTDFTFQYLAQIQLQALSEELEQKRKISDLQNKAKSEFLANMSHEIRTPLNGVIGFADLLLKTELNDTQYQYLNYIRDSGNILLSVINDILDFSKIESGKLELFIDRYNVYEVINQIVNIILYQAQHKNLELLLNVEQGLPQDIWIDEARLKQVLVNMLGNAVKFTPEGEVELSVKKIQMNEETIILRFSVRDTGIGIPLEKQQRIFDAFTQEDSSVSKKYGGTGLGLTISNNLLKYMGSNLKLESELDKGSIFYFDIEVRYEQNSIEVEEELNVGRVLIVDDNQNNRTILKHMLEYKNITCVTAANGIEAIQLLLNGEFFDTILMDYHMPILSGLETIDKIKEIFKHNNRTVPLVVLHTSSEEHDVISAFRKNENSHCLLKPIKSDELYRILAKTSQSVKTKREEDFSINRNLSIFEQPINVLLADDNPVNRALNHKMLQMLVPGARLLQVSDGKQAVEACEKEIFQLILMDVQMPIMDGYDATRHIRLLPGYQNIPIIAVSAGNVSGEMERCVRAGMNDFLSKPFTSKDMLKVLQANIGLGGDE</sequence>
<dbReference type="Pfam" id="PF00072">
    <property type="entry name" value="Response_reg"/>
    <property type="match status" value="2"/>
</dbReference>
<keyword evidence="9" id="KW-1185">Reference proteome</keyword>
<proteinExistence type="predicted"/>
<feature type="domain" description="Response regulatory" evidence="7">
    <location>
        <begin position="653"/>
        <end position="771"/>
    </location>
</feature>
<evidence type="ECO:0000256" key="3">
    <source>
        <dbReference type="ARBA" id="ARBA00022553"/>
    </source>
</evidence>
<dbReference type="SMART" id="SM00388">
    <property type="entry name" value="HisKA"/>
    <property type="match status" value="1"/>
</dbReference>
<evidence type="ECO:0000259" key="6">
    <source>
        <dbReference type="PROSITE" id="PS50109"/>
    </source>
</evidence>
<feature type="domain" description="Histidine kinase" evidence="6">
    <location>
        <begin position="272"/>
        <end position="493"/>
    </location>
</feature>
<evidence type="ECO:0000259" key="7">
    <source>
        <dbReference type="PROSITE" id="PS50110"/>
    </source>
</evidence>
<dbReference type="InterPro" id="IPR036097">
    <property type="entry name" value="HisK_dim/P_sf"/>
</dbReference>
<dbReference type="SUPFAM" id="SSF47384">
    <property type="entry name" value="Homodimeric domain of signal transducing histidine kinase"/>
    <property type="match status" value="1"/>
</dbReference>
<dbReference type="SMART" id="SM00448">
    <property type="entry name" value="REC"/>
    <property type="match status" value="2"/>
</dbReference>
<dbReference type="Gene3D" id="1.10.287.130">
    <property type="match status" value="1"/>
</dbReference>
<dbReference type="PROSITE" id="PS50110">
    <property type="entry name" value="RESPONSE_REGULATORY"/>
    <property type="match status" value="2"/>
</dbReference>
<evidence type="ECO:0000256" key="4">
    <source>
        <dbReference type="ARBA" id="ARBA00023012"/>
    </source>
</evidence>
<dbReference type="PANTHER" id="PTHR45339:SF1">
    <property type="entry name" value="HYBRID SIGNAL TRANSDUCTION HISTIDINE KINASE J"/>
    <property type="match status" value="1"/>
</dbReference>
<feature type="modified residue" description="4-aspartylphosphate" evidence="5">
    <location>
        <position position="704"/>
    </location>
</feature>
<evidence type="ECO:0000256" key="5">
    <source>
        <dbReference type="PROSITE-ProRule" id="PRU00169"/>
    </source>
</evidence>
<feature type="domain" description="Response regulatory" evidence="7">
    <location>
        <begin position="508"/>
        <end position="628"/>
    </location>
</feature>
<dbReference type="SUPFAM" id="SSF52172">
    <property type="entry name" value="CheY-like"/>
    <property type="match status" value="2"/>
</dbReference>
<accession>A0ABR7YHS3</accession>
<dbReference type="InterPro" id="IPR004358">
    <property type="entry name" value="Sig_transdc_His_kin-like_C"/>
</dbReference>
<dbReference type="PANTHER" id="PTHR45339">
    <property type="entry name" value="HYBRID SIGNAL TRANSDUCTION HISTIDINE KINASE J"/>
    <property type="match status" value="1"/>
</dbReference>
<dbReference type="CDD" id="cd16922">
    <property type="entry name" value="HATPase_EvgS-ArcB-TorS-like"/>
    <property type="match status" value="1"/>
</dbReference>
<dbReference type="SMART" id="SM00387">
    <property type="entry name" value="HATPase_c"/>
    <property type="match status" value="1"/>
</dbReference>
<dbReference type="Pfam" id="PF00512">
    <property type="entry name" value="HisKA"/>
    <property type="match status" value="1"/>
</dbReference>
<evidence type="ECO:0000256" key="2">
    <source>
        <dbReference type="ARBA" id="ARBA00012438"/>
    </source>
</evidence>
<organism evidence="8 9">
    <name type="scientific">Sphingobacterium litopenaei</name>
    <dbReference type="NCBI Taxonomy" id="2763500"/>
    <lineage>
        <taxon>Bacteria</taxon>
        <taxon>Pseudomonadati</taxon>
        <taxon>Bacteroidota</taxon>
        <taxon>Sphingobacteriia</taxon>
        <taxon>Sphingobacteriales</taxon>
        <taxon>Sphingobacteriaceae</taxon>
        <taxon>Sphingobacterium</taxon>
    </lineage>
</organism>
<dbReference type="Gene3D" id="3.30.450.20">
    <property type="entry name" value="PAS domain"/>
    <property type="match status" value="1"/>
</dbReference>
<dbReference type="SUPFAM" id="SSF55874">
    <property type="entry name" value="ATPase domain of HSP90 chaperone/DNA topoisomerase II/histidine kinase"/>
    <property type="match status" value="1"/>
</dbReference>
<feature type="modified residue" description="4-aspartylphosphate" evidence="5">
    <location>
        <position position="558"/>
    </location>
</feature>
<evidence type="ECO:0000313" key="8">
    <source>
        <dbReference type="EMBL" id="MBD1430869.1"/>
    </source>
</evidence>
<dbReference type="PROSITE" id="PS50109">
    <property type="entry name" value="HIS_KIN"/>
    <property type="match status" value="1"/>
</dbReference>
<dbReference type="Pfam" id="PF02518">
    <property type="entry name" value="HATPase_c"/>
    <property type="match status" value="1"/>
</dbReference>
<evidence type="ECO:0000256" key="1">
    <source>
        <dbReference type="ARBA" id="ARBA00000085"/>
    </source>
</evidence>
<protein>
    <recommendedName>
        <fullName evidence="2">histidine kinase</fullName>
        <ecNumber evidence="2">2.7.13.3</ecNumber>
    </recommendedName>
</protein>
<comment type="caution">
    <text evidence="8">The sequence shown here is derived from an EMBL/GenBank/DDBJ whole genome shotgun (WGS) entry which is preliminary data.</text>
</comment>
<dbReference type="EMBL" id="JACOIJ010000042">
    <property type="protein sequence ID" value="MBD1430869.1"/>
    <property type="molecule type" value="Genomic_DNA"/>
</dbReference>
<gene>
    <name evidence="8" type="ORF">H8B04_15110</name>
</gene>
<dbReference type="InterPro" id="IPR000014">
    <property type="entry name" value="PAS"/>
</dbReference>
<keyword evidence="4" id="KW-0902">Two-component regulatory system</keyword>
<dbReference type="CDD" id="cd17546">
    <property type="entry name" value="REC_hyHK_CKI1_RcsC-like"/>
    <property type="match status" value="2"/>
</dbReference>
<dbReference type="Pfam" id="PF13188">
    <property type="entry name" value="PAS_8"/>
    <property type="match status" value="1"/>
</dbReference>
<dbReference type="Proteomes" id="UP000651271">
    <property type="component" value="Unassembled WGS sequence"/>
</dbReference>
<dbReference type="InterPro" id="IPR001789">
    <property type="entry name" value="Sig_transdc_resp-reg_receiver"/>
</dbReference>
<name>A0ABR7YHS3_9SPHI</name>
<evidence type="ECO:0000313" key="9">
    <source>
        <dbReference type="Proteomes" id="UP000651271"/>
    </source>
</evidence>
<dbReference type="InterPro" id="IPR036890">
    <property type="entry name" value="HATPase_C_sf"/>
</dbReference>